<dbReference type="AlphaFoldDB" id="A0A166LN19"/>
<keyword evidence="2" id="KW-1185">Reference proteome</keyword>
<evidence type="ECO:0000313" key="1">
    <source>
        <dbReference type="EMBL" id="KZP23137.1"/>
    </source>
</evidence>
<name>A0A166LN19_9AGAM</name>
<proteinExistence type="predicted"/>
<gene>
    <name evidence="1" type="ORF">FIBSPDRAFT_889786</name>
</gene>
<protein>
    <submittedName>
        <fullName evidence="1">Uncharacterized protein</fullName>
    </submittedName>
</protein>
<sequence length="148" mass="16041">MPQLHYKSQGFETGWLKQCGVGASWCSCAIAILTMELKEEDYPSQRIGETLMNPTVVQVKLVLRVHILFEPTSNNPVVIAVDGLGGSRLYCILVPFKNTSTALAILAVVGTLSYHPKGALSIVVGCPTIGLRAPNPDDPKDTIFFPRS</sequence>
<evidence type="ECO:0000313" key="2">
    <source>
        <dbReference type="Proteomes" id="UP000076532"/>
    </source>
</evidence>
<dbReference type="PROSITE" id="PS51257">
    <property type="entry name" value="PROKAR_LIPOPROTEIN"/>
    <property type="match status" value="1"/>
</dbReference>
<accession>A0A166LN19</accession>
<dbReference type="EMBL" id="KV417534">
    <property type="protein sequence ID" value="KZP23137.1"/>
    <property type="molecule type" value="Genomic_DNA"/>
</dbReference>
<reference evidence="1 2" key="1">
    <citation type="journal article" date="2016" name="Mol. Biol. Evol.">
        <title>Comparative Genomics of Early-Diverging Mushroom-Forming Fungi Provides Insights into the Origins of Lignocellulose Decay Capabilities.</title>
        <authorList>
            <person name="Nagy L.G."/>
            <person name="Riley R."/>
            <person name="Tritt A."/>
            <person name="Adam C."/>
            <person name="Daum C."/>
            <person name="Floudas D."/>
            <person name="Sun H."/>
            <person name="Yadav J.S."/>
            <person name="Pangilinan J."/>
            <person name="Larsson K.H."/>
            <person name="Matsuura K."/>
            <person name="Barry K."/>
            <person name="Labutti K."/>
            <person name="Kuo R."/>
            <person name="Ohm R.A."/>
            <person name="Bhattacharya S.S."/>
            <person name="Shirouzu T."/>
            <person name="Yoshinaga Y."/>
            <person name="Martin F.M."/>
            <person name="Grigoriev I.V."/>
            <person name="Hibbett D.S."/>
        </authorList>
    </citation>
    <scope>NUCLEOTIDE SEQUENCE [LARGE SCALE GENOMIC DNA]</scope>
    <source>
        <strain evidence="1 2">CBS 109695</strain>
    </source>
</reference>
<dbReference type="Proteomes" id="UP000076532">
    <property type="component" value="Unassembled WGS sequence"/>
</dbReference>
<organism evidence="1 2">
    <name type="scientific">Athelia psychrophila</name>
    <dbReference type="NCBI Taxonomy" id="1759441"/>
    <lineage>
        <taxon>Eukaryota</taxon>
        <taxon>Fungi</taxon>
        <taxon>Dikarya</taxon>
        <taxon>Basidiomycota</taxon>
        <taxon>Agaricomycotina</taxon>
        <taxon>Agaricomycetes</taxon>
        <taxon>Agaricomycetidae</taxon>
        <taxon>Atheliales</taxon>
        <taxon>Atheliaceae</taxon>
        <taxon>Athelia</taxon>
    </lineage>
</organism>